<evidence type="ECO:0000313" key="2">
    <source>
        <dbReference type="EMBL" id="CAD2215805.1"/>
    </source>
</evidence>
<dbReference type="Proteomes" id="UP000515908">
    <property type="component" value="Chromosome 05"/>
</dbReference>
<feature type="region of interest" description="Disordered" evidence="1">
    <location>
        <begin position="181"/>
        <end position="221"/>
    </location>
</feature>
<sequence length="243" mass="27310">MEAPTTDVVHRRSVALQFDGPEQSPLYFEEEVVPAEEVEAAIDRMRKQSVALQTNTPDEGRPLRTGMEAPATDVVHRRSVALQFDGPEQSPLYFEEEVVPAEEVEAAIDRMRKQSVALQTNTPDEGRPLRTGMEAPATDVVHRRSVALQFDGPEQSPLYFEEEVVPAEEVEAAIDRMRKQSVALQTNTPDEREDRSALGWKPPPRTSSTGAPLRCSLTDPSSRPCTLKRKWCRRRRLKPLLIA</sequence>
<evidence type="ECO:0000256" key="1">
    <source>
        <dbReference type="SAM" id="MobiDB-lite"/>
    </source>
</evidence>
<protein>
    <submittedName>
        <fullName evidence="2">Uncharacterized protein</fullName>
    </submittedName>
</protein>
<reference evidence="2 3" key="1">
    <citation type="submission" date="2020-08" db="EMBL/GenBank/DDBJ databases">
        <authorList>
            <person name="Newling K."/>
            <person name="Davey J."/>
            <person name="Forrester S."/>
        </authorList>
    </citation>
    <scope>NUCLEOTIDE SEQUENCE [LARGE SCALE GENOMIC DNA]</scope>
    <source>
        <strain evidence="3">Crithidia deanei Carvalho (ATCC PRA-265)</strain>
    </source>
</reference>
<dbReference type="EMBL" id="LR877149">
    <property type="protein sequence ID" value="CAD2215805.1"/>
    <property type="molecule type" value="Genomic_DNA"/>
</dbReference>
<name>A0A7G2C8N1_9TRYP</name>
<organism evidence="2 3">
    <name type="scientific">Angomonas deanei</name>
    <dbReference type="NCBI Taxonomy" id="59799"/>
    <lineage>
        <taxon>Eukaryota</taxon>
        <taxon>Discoba</taxon>
        <taxon>Euglenozoa</taxon>
        <taxon>Kinetoplastea</taxon>
        <taxon>Metakinetoplastina</taxon>
        <taxon>Trypanosomatida</taxon>
        <taxon>Trypanosomatidae</taxon>
        <taxon>Strigomonadinae</taxon>
        <taxon>Angomonas</taxon>
    </lineage>
</organism>
<accession>A0A7G2C8N1</accession>
<keyword evidence="3" id="KW-1185">Reference proteome</keyword>
<gene>
    <name evidence="2" type="ORF">ADEAN_000326300</name>
</gene>
<dbReference type="VEuPathDB" id="TriTrypDB:ADEAN_000326300"/>
<proteinExistence type="predicted"/>
<evidence type="ECO:0000313" key="3">
    <source>
        <dbReference type="Proteomes" id="UP000515908"/>
    </source>
</evidence>
<dbReference type="AlphaFoldDB" id="A0A7G2C8N1"/>